<dbReference type="InterPro" id="IPR002104">
    <property type="entry name" value="Integrase_catalytic"/>
</dbReference>
<keyword evidence="1" id="KW-0238">DNA-binding</keyword>
<dbReference type="OrthoDB" id="2361793at2759"/>
<dbReference type="InterPro" id="IPR011010">
    <property type="entry name" value="DNA_brk_join_enz"/>
</dbReference>
<dbReference type="Pfam" id="PF00581">
    <property type="entry name" value="Rhodanese"/>
    <property type="match status" value="1"/>
</dbReference>
<dbReference type="GO" id="GO:0003677">
    <property type="term" value="F:DNA binding"/>
    <property type="evidence" value="ECO:0007669"/>
    <property type="project" value="UniProtKB-KW"/>
</dbReference>
<dbReference type="Pfam" id="PF00589">
    <property type="entry name" value="Phage_integrase"/>
    <property type="match status" value="1"/>
</dbReference>
<dbReference type="Gene3D" id="3.40.250.10">
    <property type="entry name" value="Rhodanese-like domain"/>
    <property type="match status" value="1"/>
</dbReference>
<dbReference type="SUPFAM" id="SSF56349">
    <property type="entry name" value="DNA breaking-rejoining enzymes"/>
    <property type="match status" value="1"/>
</dbReference>
<dbReference type="InterPro" id="IPR050090">
    <property type="entry name" value="Tyrosine_recombinase_XerCD"/>
</dbReference>
<dbReference type="Gene3D" id="1.10.443.10">
    <property type="entry name" value="Intergrase catalytic core"/>
    <property type="match status" value="1"/>
</dbReference>
<dbReference type="PANTHER" id="PTHR30349">
    <property type="entry name" value="PHAGE INTEGRASE-RELATED"/>
    <property type="match status" value="1"/>
</dbReference>
<evidence type="ECO:0000256" key="2">
    <source>
        <dbReference type="ARBA" id="ARBA00023172"/>
    </source>
</evidence>
<dbReference type="GO" id="GO:0006310">
    <property type="term" value="P:DNA recombination"/>
    <property type="evidence" value="ECO:0007669"/>
    <property type="project" value="UniProtKB-KW"/>
</dbReference>
<dbReference type="SMART" id="SM00450">
    <property type="entry name" value="RHOD"/>
    <property type="match status" value="1"/>
</dbReference>
<evidence type="ECO:0000313" key="5">
    <source>
        <dbReference type="EMBL" id="CAI2182014.1"/>
    </source>
</evidence>
<dbReference type="PROSITE" id="PS51898">
    <property type="entry name" value="TYR_RECOMBINASE"/>
    <property type="match status" value="1"/>
</dbReference>
<gene>
    <name evidence="5" type="ORF">FWILDA_LOCUS10371</name>
</gene>
<name>A0A9W4WYL8_9GLOM</name>
<keyword evidence="2" id="KW-0233">DNA recombination</keyword>
<dbReference type="InterPro" id="IPR013762">
    <property type="entry name" value="Integrase-like_cat_sf"/>
</dbReference>
<evidence type="ECO:0000256" key="1">
    <source>
        <dbReference type="ARBA" id="ARBA00023125"/>
    </source>
</evidence>
<accession>A0A9W4WYL8</accession>
<dbReference type="AlphaFoldDB" id="A0A9W4WYL8"/>
<comment type="caution">
    <text evidence="5">The sequence shown here is derived from an EMBL/GenBank/DDBJ whole genome shotgun (WGS) entry which is preliminary data.</text>
</comment>
<sequence>MKPTVTKLEYEKIKKDALVIDVRSKLEHQTLLALPNSVNIYYEDLMNNPTKYISNQSQLIITYCNLGNRSGQAAEFLHQRGYQVFVLEGGIENYFKEKVKMPIAQWIRVFDFGSKDPVSIHCYEELEQLKATQTKTKPKTNQRNKLILDFLFYTGLRVNELINIRHSDYQKGLLRILGKGNKVRYVLLPEFLTKYFDPYSKNYLFLTRNGKKLTKGQNRRNIKRKCRQAGIKKNISPHSFRRSLATNLYNSGGKLETIQKQLGHTSLDTTLGYIYNDYQTLYADYSKLWLVKNPKREYFTKDKMIKVEGNSVPTEGNLRLNKLLQITQMLYAAKEGKYLFPEKFWAFEHGGIIYDIYHQFHFLVTPHRYISFKDLTTNLKTFLTKIFDYFKTYSNQQLEDFVHEDPA</sequence>
<dbReference type="SUPFAM" id="SSF52821">
    <property type="entry name" value="Rhodanese/Cell cycle control phosphatase"/>
    <property type="match status" value="1"/>
</dbReference>
<dbReference type="InterPro" id="IPR036873">
    <property type="entry name" value="Rhodanese-like_dom_sf"/>
</dbReference>
<proteinExistence type="predicted"/>
<dbReference type="PANTHER" id="PTHR30349:SF41">
    <property type="entry name" value="INTEGRASE_RECOMBINASE PROTEIN MJ0367-RELATED"/>
    <property type="match status" value="1"/>
</dbReference>
<dbReference type="GO" id="GO:0015074">
    <property type="term" value="P:DNA integration"/>
    <property type="evidence" value="ECO:0007669"/>
    <property type="project" value="InterPro"/>
</dbReference>
<feature type="domain" description="Rhodanese" evidence="3">
    <location>
        <begin position="13"/>
        <end position="100"/>
    </location>
</feature>
<protein>
    <submittedName>
        <fullName evidence="5">6377_t:CDS:1</fullName>
    </submittedName>
</protein>
<keyword evidence="6" id="KW-1185">Reference proteome</keyword>
<organism evidence="5 6">
    <name type="scientific">Funneliformis geosporum</name>
    <dbReference type="NCBI Taxonomy" id="1117311"/>
    <lineage>
        <taxon>Eukaryota</taxon>
        <taxon>Fungi</taxon>
        <taxon>Fungi incertae sedis</taxon>
        <taxon>Mucoromycota</taxon>
        <taxon>Glomeromycotina</taxon>
        <taxon>Glomeromycetes</taxon>
        <taxon>Glomerales</taxon>
        <taxon>Glomeraceae</taxon>
        <taxon>Funneliformis</taxon>
    </lineage>
</organism>
<evidence type="ECO:0000259" key="4">
    <source>
        <dbReference type="PROSITE" id="PS51898"/>
    </source>
</evidence>
<dbReference type="EMBL" id="CAMKVN010002648">
    <property type="protein sequence ID" value="CAI2182014.1"/>
    <property type="molecule type" value="Genomic_DNA"/>
</dbReference>
<reference evidence="5" key="1">
    <citation type="submission" date="2022-08" db="EMBL/GenBank/DDBJ databases">
        <authorList>
            <person name="Kallberg Y."/>
            <person name="Tangrot J."/>
            <person name="Rosling A."/>
        </authorList>
    </citation>
    <scope>NUCLEOTIDE SEQUENCE</scope>
    <source>
        <strain evidence="5">Wild A</strain>
    </source>
</reference>
<dbReference type="Proteomes" id="UP001153678">
    <property type="component" value="Unassembled WGS sequence"/>
</dbReference>
<feature type="domain" description="Tyr recombinase" evidence="4">
    <location>
        <begin position="115"/>
        <end position="286"/>
    </location>
</feature>
<evidence type="ECO:0000259" key="3">
    <source>
        <dbReference type="PROSITE" id="PS50206"/>
    </source>
</evidence>
<dbReference type="InterPro" id="IPR001763">
    <property type="entry name" value="Rhodanese-like_dom"/>
</dbReference>
<dbReference type="CDD" id="cd00158">
    <property type="entry name" value="RHOD"/>
    <property type="match status" value="1"/>
</dbReference>
<dbReference type="PROSITE" id="PS50206">
    <property type="entry name" value="RHODANESE_3"/>
    <property type="match status" value="1"/>
</dbReference>
<evidence type="ECO:0000313" key="6">
    <source>
        <dbReference type="Proteomes" id="UP001153678"/>
    </source>
</evidence>